<dbReference type="InterPro" id="IPR000485">
    <property type="entry name" value="AsnC-type_HTH_dom"/>
</dbReference>
<dbReference type="PROSITE" id="PS50956">
    <property type="entry name" value="HTH_ASNC_2"/>
    <property type="match status" value="1"/>
</dbReference>
<proteinExistence type="predicted"/>
<accession>A0A1Y3KV08</accession>
<dbReference type="PRINTS" id="PR00033">
    <property type="entry name" value="HTHASNC"/>
</dbReference>
<dbReference type="GO" id="GO:0043565">
    <property type="term" value="F:sequence-specific DNA binding"/>
    <property type="evidence" value="ECO:0007669"/>
    <property type="project" value="InterPro"/>
</dbReference>
<dbReference type="InterPro" id="IPR019888">
    <property type="entry name" value="Tscrpt_reg_AsnC-like"/>
</dbReference>
<dbReference type="OrthoDB" id="166264at2"/>
<evidence type="ECO:0000313" key="2">
    <source>
        <dbReference type="Proteomes" id="UP000196082"/>
    </source>
</evidence>
<dbReference type="RefSeq" id="WP_012272789.1">
    <property type="nucleotide sequence ID" value="NZ_ABUNEW020000045.1"/>
</dbReference>
<dbReference type="AlphaFoldDB" id="A0A1Y3KV08"/>
<gene>
    <name evidence="1" type="ORF">B8W72_20065</name>
</gene>
<dbReference type="InterPro" id="IPR011991">
    <property type="entry name" value="ArsR-like_HTH"/>
</dbReference>
<dbReference type="GO" id="GO:0006355">
    <property type="term" value="P:regulation of DNA-templated transcription"/>
    <property type="evidence" value="ECO:0007669"/>
    <property type="project" value="UniProtKB-ARBA"/>
</dbReference>
<dbReference type="Gene3D" id="3.30.70.920">
    <property type="match status" value="1"/>
</dbReference>
<dbReference type="CDD" id="cd00090">
    <property type="entry name" value="HTH_ARSR"/>
    <property type="match status" value="1"/>
</dbReference>
<dbReference type="FunFam" id="1.10.10.10:FF:000186">
    <property type="entry name" value="AsnC family transcriptional regulator"/>
    <property type="match status" value="1"/>
</dbReference>
<dbReference type="Gene3D" id="1.10.10.10">
    <property type="entry name" value="Winged helix-like DNA-binding domain superfamily/Winged helix DNA-binding domain"/>
    <property type="match status" value="1"/>
</dbReference>
<dbReference type="GO" id="GO:0005829">
    <property type="term" value="C:cytosol"/>
    <property type="evidence" value="ECO:0007669"/>
    <property type="project" value="TreeGrafter"/>
</dbReference>
<dbReference type="InterPro" id="IPR036390">
    <property type="entry name" value="WH_DNA-bd_sf"/>
</dbReference>
<dbReference type="GO" id="GO:0043200">
    <property type="term" value="P:response to amino acid"/>
    <property type="evidence" value="ECO:0007669"/>
    <property type="project" value="TreeGrafter"/>
</dbReference>
<name>A0A1Y3KV08_PSEPU</name>
<dbReference type="EMBL" id="NFSB01000083">
    <property type="protein sequence ID" value="OUM28934.1"/>
    <property type="molecule type" value="Genomic_DNA"/>
</dbReference>
<protein>
    <submittedName>
        <fullName evidence="1">AsnC family transcriptional regulator</fullName>
    </submittedName>
</protein>
<dbReference type="SUPFAM" id="SSF46785">
    <property type="entry name" value="Winged helix' DNA-binding domain"/>
    <property type="match status" value="1"/>
</dbReference>
<reference evidence="1 2" key="1">
    <citation type="submission" date="2017-05" db="EMBL/GenBank/DDBJ databases">
        <title>Whole genome sequence of Pseudomonas putida isolate 1312 commercialized as a biostimulant.</title>
        <authorList>
            <person name="Crovadore J."/>
            <person name="Blanc P."/>
            <person name="Chablais R."/>
            <person name="Cochard B."/>
            <person name="Grizard D."/>
            <person name="Lefort F."/>
        </authorList>
    </citation>
    <scope>NUCLEOTIDE SEQUENCE [LARGE SCALE GENOMIC DNA]</scope>
    <source>
        <strain evidence="1 2">1312</strain>
    </source>
</reference>
<dbReference type="InterPro" id="IPR011008">
    <property type="entry name" value="Dimeric_a/b-barrel"/>
</dbReference>
<evidence type="ECO:0000313" key="1">
    <source>
        <dbReference type="EMBL" id="OUM28934.1"/>
    </source>
</evidence>
<dbReference type="Pfam" id="PF01037">
    <property type="entry name" value="AsnC_trans_reg"/>
    <property type="match status" value="1"/>
</dbReference>
<comment type="caution">
    <text evidence="1">The sequence shown here is derived from an EMBL/GenBank/DDBJ whole genome shotgun (WGS) entry which is preliminary data.</text>
</comment>
<dbReference type="PANTHER" id="PTHR30154:SF34">
    <property type="entry name" value="TRANSCRIPTIONAL REGULATOR AZLB"/>
    <property type="match status" value="1"/>
</dbReference>
<dbReference type="SUPFAM" id="SSF54909">
    <property type="entry name" value="Dimeric alpha+beta barrel"/>
    <property type="match status" value="1"/>
</dbReference>
<dbReference type="Pfam" id="PF13412">
    <property type="entry name" value="HTH_24"/>
    <property type="match status" value="1"/>
</dbReference>
<dbReference type="Proteomes" id="UP000196082">
    <property type="component" value="Unassembled WGS sequence"/>
</dbReference>
<sequence length="154" mass="17526">MPIKLDAIDRRILRALQRDGRLQNQELAKQVGLSASPCLRRVRLLEEAGVIERYVALLDPAKVALGLTLFVRVWLKRQDQDTTDEFVEAVRQLPEVVECHVMAGDCDLLLRVVAADLEAYRRFQIKHLTSLSVVQNVKTEVPMEKIKLTTELPV</sequence>
<dbReference type="InterPro" id="IPR019887">
    <property type="entry name" value="Tscrpt_reg_AsnC/Lrp_C"/>
</dbReference>
<dbReference type="SMART" id="SM00344">
    <property type="entry name" value="HTH_ASNC"/>
    <property type="match status" value="1"/>
</dbReference>
<dbReference type="InterPro" id="IPR036388">
    <property type="entry name" value="WH-like_DNA-bd_sf"/>
</dbReference>
<organism evidence="1 2">
    <name type="scientific">Pseudomonas putida</name>
    <name type="common">Arthrobacter siderocapsulatus</name>
    <dbReference type="NCBI Taxonomy" id="303"/>
    <lineage>
        <taxon>Bacteria</taxon>
        <taxon>Pseudomonadati</taxon>
        <taxon>Pseudomonadota</taxon>
        <taxon>Gammaproteobacteria</taxon>
        <taxon>Pseudomonadales</taxon>
        <taxon>Pseudomonadaceae</taxon>
        <taxon>Pseudomonas</taxon>
    </lineage>
</organism>
<dbReference type="PANTHER" id="PTHR30154">
    <property type="entry name" value="LEUCINE-RESPONSIVE REGULATORY PROTEIN"/>
    <property type="match status" value="1"/>
</dbReference>